<protein>
    <submittedName>
        <fullName evidence="1">Uncharacterized protein</fullName>
    </submittedName>
</protein>
<evidence type="ECO:0000313" key="1">
    <source>
        <dbReference type="EMBL" id="AKM84786.1"/>
    </source>
</evidence>
<proteinExistence type="predicted"/>
<reference evidence="1 2" key="1">
    <citation type="journal article" date="2015" name="Nature">
        <title>rRNA introns, odd ribosomes, and small enigmatic genomes across a large radiation of phyla.</title>
        <authorList>
            <person name="Brown C.T."/>
            <person name="Hug L.A."/>
            <person name="Thomas B.C."/>
            <person name="Sharon I."/>
            <person name="Castelle C.J."/>
            <person name="Singh A."/>
            <person name="Wilkins M.J."/>
            <person name="Williams K.H."/>
            <person name="Banfield J.F."/>
        </authorList>
    </citation>
    <scope>NUCLEOTIDE SEQUENCE [LARGE SCALE GENOMIC DNA]</scope>
</reference>
<name>A0A0G4BA97_UNCK3</name>
<accession>A0A0G4BA97</accession>
<dbReference type="EMBL" id="CP011216">
    <property type="protein sequence ID" value="AKM84786.1"/>
    <property type="molecule type" value="Genomic_DNA"/>
</dbReference>
<dbReference type="Proteomes" id="UP000035659">
    <property type="component" value="Chromosome"/>
</dbReference>
<gene>
    <name evidence="1" type="ORF">VE98_C0001G0329</name>
</gene>
<dbReference type="KEGG" id="bgw:VE98_C0001G0329"/>
<evidence type="ECO:0000313" key="2">
    <source>
        <dbReference type="Proteomes" id="UP000035659"/>
    </source>
</evidence>
<organism evidence="1 2">
    <name type="scientific">candidate division Kazan bacterium GW2011_GWA1_50_15</name>
    <dbReference type="NCBI Taxonomy" id="1620412"/>
    <lineage>
        <taxon>Bacteria</taxon>
        <taxon>Bacteria division Kazan-3B-28</taxon>
    </lineage>
</organism>
<sequence length="35" mass="3954">MTDVIVLNTLSPLVYTFGGFFVGKPLHYLSFLCIF</sequence>
<dbReference type="AlphaFoldDB" id="A0A0G4BA97"/>